<dbReference type="InterPro" id="IPR004843">
    <property type="entry name" value="Calcineurin-like_PHP"/>
</dbReference>
<name>A0A6J5MBU1_9CAUD</name>
<feature type="domain" description="Calcineurin-like phosphoesterase" evidence="1">
    <location>
        <begin position="1"/>
        <end position="191"/>
    </location>
</feature>
<gene>
    <name evidence="2" type="ORF">UFOVP410_28</name>
</gene>
<reference evidence="2" key="1">
    <citation type="submission" date="2020-04" db="EMBL/GenBank/DDBJ databases">
        <authorList>
            <person name="Chiriac C."/>
            <person name="Salcher M."/>
            <person name="Ghai R."/>
            <person name="Kavagutti S V."/>
        </authorList>
    </citation>
    <scope>NUCLEOTIDE SEQUENCE</scope>
</reference>
<dbReference type="SUPFAM" id="SSF56300">
    <property type="entry name" value="Metallo-dependent phosphatases"/>
    <property type="match status" value="1"/>
</dbReference>
<dbReference type="EMBL" id="LR796388">
    <property type="protein sequence ID" value="CAB4141189.1"/>
    <property type="molecule type" value="Genomic_DNA"/>
</dbReference>
<dbReference type="Pfam" id="PF00149">
    <property type="entry name" value="Metallophos"/>
    <property type="match status" value="1"/>
</dbReference>
<dbReference type="PANTHER" id="PTHR30337:SF0">
    <property type="entry name" value="NUCLEASE SBCCD SUBUNIT D"/>
    <property type="match status" value="1"/>
</dbReference>
<organism evidence="2">
    <name type="scientific">uncultured Caudovirales phage</name>
    <dbReference type="NCBI Taxonomy" id="2100421"/>
    <lineage>
        <taxon>Viruses</taxon>
        <taxon>Duplodnaviria</taxon>
        <taxon>Heunggongvirae</taxon>
        <taxon>Uroviricota</taxon>
        <taxon>Caudoviricetes</taxon>
        <taxon>Peduoviridae</taxon>
        <taxon>Maltschvirus</taxon>
        <taxon>Maltschvirus maltsch</taxon>
    </lineage>
</organism>
<accession>A0A6J5MBU1</accession>
<evidence type="ECO:0000259" key="1">
    <source>
        <dbReference type="Pfam" id="PF00149"/>
    </source>
</evidence>
<dbReference type="GO" id="GO:0004527">
    <property type="term" value="F:exonuclease activity"/>
    <property type="evidence" value="ECO:0007669"/>
    <property type="project" value="UniProtKB-KW"/>
</dbReference>
<keyword evidence="2" id="KW-0540">Nuclease</keyword>
<dbReference type="Gene3D" id="3.60.21.10">
    <property type="match status" value="1"/>
</dbReference>
<keyword evidence="2" id="KW-0378">Hydrolase</keyword>
<dbReference type="InterPro" id="IPR050535">
    <property type="entry name" value="DNA_Repair-Maintenance_Comp"/>
</dbReference>
<sequence length="360" mass="42002">MKIAIITDTHCGAGNDNQHLNEFFLKFYEDVFFPYIKANNIKTVIHLGDTFDRRKYINFNTLHSWQKRVFSSLNELCDRVDILIGNHDTYYKNTNSVNSVNELLKIYDKFNVYENSSEVFIENTSILYVPWICEDNYSQTMSMIESSKSSICMGHLELIGFEMYGGHINADKGLRSEIFDKFYMTLSGHFHQKSSRGNIHYLGAPYAMMWGDYGSIKGFHVLDTDTMSLSFVENPIHMFHKIYYDDSCETYDSLMEKNHDELKEKFVKIIVRKKTNPYWFDQYFEKIQKINPADISIIESSFEDSVSSEVDIDEAKDTLTILKECVESLSVDEYKNSLNDLLRELYTESLNTNEHIQSNG</sequence>
<proteinExistence type="predicted"/>
<dbReference type="PANTHER" id="PTHR30337">
    <property type="entry name" value="COMPONENT OF ATP-DEPENDENT DSDNA EXONUCLEASE"/>
    <property type="match status" value="1"/>
</dbReference>
<keyword evidence="2" id="KW-0269">Exonuclease</keyword>
<protein>
    <submittedName>
        <fullName evidence="2">SbcD DNA repair exonuclease</fullName>
    </submittedName>
</protein>
<evidence type="ECO:0000313" key="2">
    <source>
        <dbReference type="EMBL" id="CAB4141189.1"/>
    </source>
</evidence>
<dbReference type="InterPro" id="IPR029052">
    <property type="entry name" value="Metallo-depent_PP-like"/>
</dbReference>